<feature type="compositionally biased region" description="Basic and acidic residues" evidence="1">
    <location>
        <begin position="85"/>
        <end position="94"/>
    </location>
</feature>
<feature type="compositionally biased region" description="Basic residues" evidence="1">
    <location>
        <begin position="139"/>
        <end position="148"/>
    </location>
</feature>
<feature type="compositionally biased region" description="Polar residues" evidence="1">
    <location>
        <begin position="28"/>
        <end position="38"/>
    </location>
</feature>
<evidence type="ECO:0000256" key="1">
    <source>
        <dbReference type="SAM" id="MobiDB-lite"/>
    </source>
</evidence>
<proteinExistence type="predicted"/>
<keyword evidence="3" id="KW-1185">Reference proteome</keyword>
<accession>A0AAV7R4V2</accession>
<sequence>MERGPRGKAVAQTSRHLPPTGIPDTPHGRSSNRTSFLVQSAFGLRPTRSRGGNGRSERSERSTDQQRAERPKRPRLSESMSTHPRASDNGRNWGRESRQFHFCSLRALLSASRSSPRAEGRLRPPAPAWRPIAVGPQHLRVRGPRQCQ</sequence>
<evidence type="ECO:0000313" key="2">
    <source>
        <dbReference type="EMBL" id="KAJ1146917.1"/>
    </source>
</evidence>
<dbReference type="Proteomes" id="UP001066276">
    <property type="component" value="Chromosome 6"/>
</dbReference>
<organism evidence="2 3">
    <name type="scientific">Pleurodeles waltl</name>
    <name type="common">Iberian ribbed newt</name>
    <dbReference type="NCBI Taxonomy" id="8319"/>
    <lineage>
        <taxon>Eukaryota</taxon>
        <taxon>Metazoa</taxon>
        <taxon>Chordata</taxon>
        <taxon>Craniata</taxon>
        <taxon>Vertebrata</taxon>
        <taxon>Euteleostomi</taxon>
        <taxon>Amphibia</taxon>
        <taxon>Batrachia</taxon>
        <taxon>Caudata</taxon>
        <taxon>Salamandroidea</taxon>
        <taxon>Salamandridae</taxon>
        <taxon>Pleurodelinae</taxon>
        <taxon>Pleurodeles</taxon>
    </lineage>
</organism>
<gene>
    <name evidence="2" type="ORF">NDU88_013169</name>
</gene>
<feature type="compositionally biased region" description="Basic and acidic residues" evidence="1">
    <location>
        <begin position="55"/>
        <end position="71"/>
    </location>
</feature>
<feature type="region of interest" description="Disordered" evidence="1">
    <location>
        <begin position="1"/>
        <end position="94"/>
    </location>
</feature>
<protein>
    <submittedName>
        <fullName evidence="2">Uncharacterized protein</fullName>
    </submittedName>
</protein>
<name>A0AAV7R4V2_PLEWA</name>
<dbReference type="AlphaFoldDB" id="A0AAV7R4V2"/>
<evidence type="ECO:0000313" key="3">
    <source>
        <dbReference type="Proteomes" id="UP001066276"/>
    </source>
</evidence>
<reference evidence="2" key="1">
    <citation type="journal article" date="2022" name="bioRxiv">
        <title>Sequencing and chromosome-scale assembly of the giantPleurodeles waltlgenome.</title>
        <authorList>
            <person name="Brown T."/>
            <person name="Elewa A."/>
            <person name="Iarovenko S."/>
            <person name="Subramanian E."/>
            <person name="Araus A.J."/>
            <person name="Petzold A."/>
            <person name="Susuki M."/>
            <person name="Suzuki K.-i.T."/>
            <person name="Hayashi T."/>
            <person name="Toyoda A."/>
            <person name="Oliveira C."/>
            <person name="Osipova E."/>
            <person name="Leigh N.D."/>
            <person name="Simon A."/>
            <person name="Yun M.H."/>
        </authorList>
    </citation>
    <scope>NUCLEOTIDE SEQUENCE</scope>
    <source>
        <strain evidence="2">20211129_DDA</strain>
        <tissue evidence="2">Liver</tissue>
    </source>
</reference>
<dbReference type="EMBL" id="JANPWB010000010">
    <property type="protein sequence ID" value="KAJ1146917.1"/>
    <property type="molecule type" value="Genomic_DNA"/>
</dbReference>
<comment type="caution">
    <text evidence="2">The sequence shown here is derived from an EMBL/GenBank/DDBJ whole genome shotgun (WGS) entry which is preliminary data.</text>
</comment>
<feature type="region of interest" description="Disordered" evidence="1">
    <location>
        <begin position="110"/>
        <end position="148"/>
    </location>
</feature>